<proteinExistence type="inferred from homology"/>
<dbReference type="Gene3D" id="1.20.5.1030">
    <property type="entry name" value="Preprotein translocase secy subunit"/>
    <property type="match status" value="1"/>
</dbReference>
<keyword evidence="2" id="KW-0813">Transport</keyword>
<dbReference type="InterPro" id="IPR038379">
    <property type="entry name" value="SecE_sf"/>
</dbReference>
<keyword evidence="6 9" id="KW-1133">Transmembrane helix</keyword>
<evidence type="ECO:0000313" key="10">
    <source>
        <dbReference type="EMBL" id="MPM76916.1"/>
    </source>
</evidence>
<evidence type="ECO:0000256" key="8">
    <source>
        <dbReference type="ARBA" id="ARBA00023136"/>
    </source>
</evidence>
<evidence type="ECO:0000256" key="9">
    <source>
        <dbReference type="SAM" id="Phobius"/>
    </source>
</evidence>
<dbReference type="GO" id="GO:0006886">
    <property type="term" value="P:intracellular protein transport"/>
    <property type="evidence" value="ECO:0007669"/>
    <property type="project" value="InterPro"/>
</dbReference>
<evidence type="ECO:0000256" key="4">
    <source>
        <dbReference type="ARBA" id="ARBA00022692"/>
    </source>
</evidence>
<dbReference type="PANTHER" id="PTHR33910">
    <property type="entry name" value="PROTEIN TRANSLOCASE SUBUNIT SECE"/>
    <property type="match status" value="1"/>
</dbReference>
<comment type="subcellular location">
    <subcellularLocation>
        <location evidence="1">Membrane</location>
    </subcellularLocation>
</comment>
<evidence type="ECO:0000256" key="7">
    <source>
        <dbReference type="ARBA" id="ARBA00023010"/>
    </source>
</evidence>
<feature type="transmembrane region" description="Helical" evidence="9">
    <location>
        <begin position="43"/>
        <end position="61"/>
    </location>
</feature>
<sequence>MAEKVDVKAKEKQKRAGLVQFFIDLKAEFKRVTWPSKEELKKAANAVISFCVLYAILVGLLDTGFKNLFDLIFK</sequence>
<dbReference type="InterPro" id="IPR005807">
    <property type="entry name" value="SecE_bac"/>
</dbReference>
<evidence type="ECO:0000256" key="5">
    <source>
        <dbReference type="ARBA" id="ARBA00022927"/>
    </source>
</evidence>
<dbReference type="NCBIfam" id="TIGR00964">
    <property type="entry name" value="secE_bact"/>
    <property type="match status" value="1"/>
</dbReference>
<dbReference type="AlphaFoldDB" id="A0A645CIY7"/>
<dbReference type="HAMAP" id="MF_00422">
    <property type="entry name" value="SecE"/>
    <property type="match status" value="1"/>
</dbReference>
<keyword evidence="7" id="KW-0811">Translocation</keyword>
<evidence type="ECO:0000256" key="6">
    <source>
        <dbReference type="ARBA" id="ARBA00022989"/>
    </source>
</evidence>
<accession>A0A645CIY7</accession>
<reference evidence="10" key="1">
    <citation type="submission" date="2019-08" db="EMBL/GenBank/DDBJ databases">
        <authorList>
            <person name="Kucharzyk K."/>
            <person name="Murdoch R.W."/>
            <person name="Higgins S."/>
            <person name="Loffler F."/>
        </authorList>
    </citation>
    <scope>NUCLEOTIDE SEQUENCE</scope>
</reference>
<evidence type="ECO:0000256" key="2">
    <source>
        <dbReference type="ARBA" id="ARBA00022448"/>
    </source>
</evidence>
<dbReference type="EMBL" id="VSSQ01027593">
    <property type="protein sequence ID" value="MPM76916.1"/>
    <property type="molecule type" value="Genomic_DNA"/>
</dbReference>
<dbReference type="Pfam" id="PF00584">
    <property type="entry name" value="SecE"/>
    <property type="match status" value="1"/>
</dbReference>
<dbReference type="PROSITE" id="PS01067">
    <property type="entry name" value="SECE_SEC61G"/>
    <property type="match status" value="1"/>
</dbReference>
<protein>
    <submittedName>
        <fullName evidence="10">Protein translocase subunit SecE</fullName>
    </submittedName>
</protein>
<evidence type="ECO:0000256" key="1">
    <source>
        <dbReference type="ARBA" id="ARBA00004370"/>
    </source>
</evidence>
<dbReference type="InterPro" id="IPR001901">
    <property type="entry name" value="Translocase_SecE/Sec61-g"/>
</dbReference>
<keyword evidence="4 9" id="KW-0812">Transmembrane</keyword>
<organism evidence="10">
    <name type="scientific">bioreactor metagenome</name>
    <dbReference type="NCBI Taxonomy" id="1076179"/>
    <lineage>
        <taxon>unclassified sequences</taxon>
        <taxon>metagenomes</taxon>
        <taxon>ecological metagenomes</taxon>
    </lineage>
</organism>
<keyword evidence="8 9" id="KW-0472">Membrane</keyword>
<gene>
    <name evidence="10" type="primary">secE_28</name>
    <name evidence="10" type="ORF">SDC9_123915</name>
</gene>
<keyword evidence="3" id="KW-1003">Cell membrane</keyword>
<comment type="caution">
    <text evidence="10">The sequence shown here is derived from an EMBL/GenBank/DDBJ whole genome shotgun (WGS) entry which is preliminary data.</text>
</comment>
<keyword evidence="5" id="KW-0653">Protein transport</keyword>
<dbReference type="GO" id="GO:0006605">
    <property type="term" value="P:protein targeting"/>
    <property type="evidence" value="ECO:0007669"/>
    <property type="project" value="InterPro"/>
</dbReference>
<evidence type="ECO:0000256" key="3">
    <source>
        <dbReference type="ARBA" id="ARBA00022475"/>
    </source>
</evidence>
<dbReference type="GO" id="GO:0005886">
    <property type="term" value="C:plasma membrane"/>
    <property type="evidence" value="ECO:0007669"/>
    <property type="project" value="TreeGrafter"/>
</dbReference>
<dbReference type="PANTHER" id="PTHR33910:SF1">
    <property type="entry name" value="PROTEIN TRANSLOCASE SUBUNIT SECE"/>
    <property type="match status" value="1"/>
</dbReference>
<name>A0A645CIY7_9ZZZZ</name>
<dbReference type="GO" id="GO:0009306">
    <property type="term" value="P:protein secretion"/>
    <property type="evidence" value="ECO:0007669"/>
    <property type="project" value="InterPro"/>
</dbReference>
<dbReference type="GO" id="GO:0008320">
    <property type="term" value="F:protein transmembrane transporter activity"/>
    <property type="evidence" value="ECO:0007669"/>
    <property type="project" value="InterPro"/>
</dbReference>
<dbReference type="GO" id="GO:0043952">
    <property type="term" value="P:protein transport by the Sec complex"/>
    <property type="evidence" value="ECO:0007669"/>
    <property type="project" value="TreeGrafter"/>
</dbReference>